<evidence type="ECO:0000256" key="1">
    <source>
        <dbReference type="SAM" id="SignalP"/>
    </source>
</evidence>
<dbReference type="STRING" id="530564.Psta_4126"/>
<dbReference type="AlphaFoldDB" id="D2R343"/>
<evidence type="ECO:0000259" key="2">
    <source>
        <dbReference type="Pfam" id="PF00884"/>
    </source>
</evidence>
<feature type="domain" description="Sulfatase N-terminal" evidence="2">
    <location>
        <begin position="49"/>
        <end position="371"/>
    </location>
</feature>
<proteinExistence type="predicted"/>
<accession>D2R343</accession>
<organism evidence="3 4">
    <name type="scientific">Pirellula staleyi (strain ATCC 27377 / DSM 6068 / ICPB 4128)</name>
    <name type="common">Pirella staleyi</name>
    <dbReference type="NCBI Taxonomy" id="530564"/>
    <lineage>
        <taxon>Bacteria</taxon>
        <taxon>Pseudomonadati</taxon>
        <taxon>Planctomycetota</taxon>
        <taxon>Planctomycetia</taxon>
        <taxon>Pirellulales</taxon>
        <taxon>Pirellulaceae</taxon>
        <taxon>Pirellula</taxon>
    </lineage>
</organism>
<gene>
    <name evidence="3" type="ordered locus">Psta_4126</name>
</gene>
<dbReference type="PANTHER" id="PTHR43108">
    <property type="entry name" value="N-ACETYLGLUCOSAMINE-6-SULFATASE FAMILY MEMBER"/>
    <property type="match status" value="1"/>
</dbReference>
<evidence type="ECO:0000313" key="4">
    <source>
        <dbReference type="Proteomes" id="UP000001887"/>
    </source>
</evidence>
<dbReference type="Pfam" id="PF00884">
    <property type="entry name" value="Sulfatase"/>
    <property type="match status" value="1"/>
</dbReference>
<dbReference type="PANTHER" id="PTHR43108:SF6">
    <property type="entry name" value="N-SULPHOGLUCOSAMINE SULPHOHYDROLASE"/>
    <property type="match status" value="1"/>
</dbReference>
<sequence precursor="true">MPVTPLPSTRFSMGLVSSFAALMLVGIIAAADETSVDVTATPSSTKPMNILVLYADDWRFDTLGCAGNPIVKTPSLDALAREGVRFTNARVTTSICGVSRATLYTGQWMSRHGNQGFGMFTTPWSETYPGLLRAGGYHVGHIGKWHNGKFPEENYDFGRSYSGRHWLKKPGGEPVHVTKQNELDALEFLEKRPKDKPFCLTLAFFATHAEDGHPDQFQPQPESMKLYEEVSIPIPELMTEKALANLPPFLQASANEGRVRFNWRFDTPEKYQTMMKNYYRMATEVDAVCGKVIEQLRQQNLLDNTLVIFTTDNGYFHGERMLADKWYPYEESIRVPLLIRDPRTKTTVPVTNDEFALNVDLAPTILAAAGIPAPATMQGRDLADLYAARRTAVQQWRQAFFYEHGTVSNKNRIPSSQALVDRKFKYTLWPEWDYEELYDLSADPQEQTNLIASAKHQEIATTYRKKFEELRAAAK</sequence>
<name>D2R343_PIRSD</name>
<dbReference type="InterPro" id="IPR000917">
    <property type="entry name" value="Sulfatase_N"/>
</dbReference>
<dbReference type="KEGG" id="psl:Psta_4126"/>
<dbReference type="CDD" id="cd16031">
    <property type="entry name" value="G6S_like"/>
    <property type="match status" value="1"/>
</dbReference>
<dbReference type="Proteomes" id="UP000001887">
    <property type="component" value="Chromosome"/>
</dbReference>
<keyword evidence="1" id="KW-0732">Signal</keyword>
<dbReference type="EMBL" id="CP001848">
    <property type="protein sequence ID" value="ADB18776.1"/>
    <property type="molecule type" value="Genomic_DNA"/>
</dbReference>
<feature type="chain" id="PRO_5003036024" evidence="1">
    <location>
        <begin position="32"/>
        <end position="475"/>
    </location>
</feature>
<dbReference type="SUPFAM" id="SSF53649">
    <property type="entry name" value="Alkaline phosphatase-like"/>
    <property type="match status" value="1"/>
</dbReference>
<dbReference type="Gene3D" id="3.40.720.10">
    <property type="entry name" value="Alkaline Phosphatase, subunit A"/>
    <property type="match status" value="1"/>
</dbReference>
<dbReference type="eggNOG" id="COG3119">
    <property type="taxonomic scope" value="Bacteria"/>
</dbReference>
<evidence type="ECO:0000313" key="3">
    <source>
        <dbReference type="EMBL" id="ADB18776.1"/>
    </source>
</evidence>
<dbReference type="InterPro" id="IPR017850">
    <property type="entry name" value="Alkaline_phosphatase_core_sf"/>
</dbReference>
<dbReference type="HOGENOM" id="CLU_006332_9_3_0"/>
<feature type="signal peptide" evidence="1">
    <location>
        <begin position="1"/>
        <end position="31"/>
    </location>
</feature>
<keyword evidence="4" id="KW-1185">Reference proteome</keyword>
<reference evidence="3 4" key="1">
    <citation type="journal article" date="2009" name="Stand. Genomic Sci.">
        <title>Complete genome sequence of Pirellula staleyi type strain (ATCC 27377).</title>
        <authorList>
            <person name="Clum A."/>
            <person name="Tindall B.J."/>
            <person name="Sikorski J."/>
            <person name="Ivanova N."/>
            <person name="Mavrommatis K."/>
            <person name="Lucas S."/>
            <person name="Glavina del Rio T."/>
            <person name="Nolan M."/>
            <person name="Chen F."/>
            <person name="Tice H."/>
            <person name="Pitluck S."/>
            <person name="Cheng J.F."/>
            <person name="Chertkov O."/>
            <person name="Brettin T."/>
            <person name="Han C."/>
            <person name="Detter J.C."/>
            <person name="Kuske C."/>
            <person name="Bruce D."/>
            <person name="Goodwin L."/>
            <person name="Ovchinikova G."/>
            <person name="Pati A."/>
            <person name="Mikhailova N."/>
            <person name="Chen A."/>
            <person name="Palaniappan K."/>
            <person name="Land M."/>
            <person name="Hauser L."/>
            <person name="Chang Y.J."/>
            <person name="Jeffries C.D."/>
            <person name="Chain P."/>
            <person name="Rohde M."/>
            <person name="Goker M."/>
            <person name="Bristow J."/>
            <person name="Eisen J.A."/>
            <person name="Markowitz V."/>
            <person name="Hugenholtz P."/>
            <person name="Kyrpides N.C."/>
            <person name="Klenk H.P."/>
            <person name="Lapidus A."/>
        </authorList>
    </citation>
    <scope>NUCLEOTIDE SEQUENCE [LARGE SCALE GENOMIC DNA]</scope>
    <source>
        <strain evidence="4">ATCC 27377 / DSM 6068 / ICPB 4128</strain>
    </source>
</reference>
<protein>
    <submittedName>
        <fullName evidence="3">Sulfatase</fullName>
    </submittedName>
</protein>